<dbReference type="EMBL" id="SPPD01000009">
    <property type="protein sequence ID" value="TFU97635.1"/>
    <property type="molecule type" value="Genomic_DNA"/>
</dbReference>
<evidence type="ECO:0000256" key="4">
    <source>
        <dbReference type="ARBA" id="ARBA00019623"/>
    </source>
</evidence>
<dbReference type="GO" id="GO:0004564">
    <property type="term" value="F:beta-fructofuranosidase activity"/>
    <property type="evidence" value="ECO:0007669"/>
    <property type="project" value="UniProtKB-EC"/>
</dbReference>
<dbReference type="STRING" id="1432788.BU202_09050"/>
<dbReference type="SUPFAM" id="SSF49899">
    <property type="entry name" value="Concanavalin A-like lectins/glucanases"/>
    <property type="match status" value="1"/>
</dbReference>
<dbReference type="Pfam" id="PF00251">
    <property type="entry name" value="Glyco_hydro_32N"/>
    <property type="match status" value="1"/>
</dbReference>
<dbReference type="InterPro" id="IPR006232">
    <property type="entry name" value="Suc6P_hydrolase"/>
</dbReference>
<dbReference type="PANTHER" id="PTHR43101">
    <property type="entry name" value="BETA-FRUCTOSIDASE"/>
    <property type="match status" value="1"/>
</dbReference>
<dbReference type="InterPro" id="IPR013320">
    <property type="entry name" value="ConA-like_dom_sf"/>
</dbReference>
<dbReference type="NCBIfam" id="TIGR01322">
    <property type="entry name" value="scrB_fam"/>
    <property type="match status" value="1"/>
</dbReference>
<comment type="pathway">
    <text evidence="1 9">Glycan biosynthesis; sucrose metabolism.</text>
</comment>
<evidence type="ECO:0000256" key="6">
    <source>
        <dbReference type="ARBA" id="ARBA00023295"/>
    </source>
</evidence>
<keyword evidence="5 8" id="KW-0378">Hydrolase</keyword>
<dbReference type="AlphaFoldDB" id="A0A4Y9JCT5"/>
<evidence type="ECO:0000313" key="13">
    <source>
        <dbReference type="Proteomes" id="UP000297253"/>
    </source>
</evidence>
<organism evidence="12 13">
    <name type="scientific">Streptococcus cuniculi</name>
    <dbReference type="NCBI Taxonomy" id="1432788"/>
    <lineage>
        <taxon>Bacteria</taxon>
        <taxon>Bacillati</taxon>
        <taxon>Bacillota</taxon>
        <taxon>Bacilli</taxon>
        <taxon>Lactobacillales</taxon>
        <taxon>Streptococcaceae</taxon>
        <taxon>Streptococcus</taxon>
    </lineage>
</organism>
<dbReference type="CDD" id="cd08996">
    <property type="entry name" value="GH32_FFase"/>
    <property type="match status" value="1"/>
</dbReference>
<dbReference type="Pfam" id="PF08244">
    <property type="entry name" value="Glyco_hydro_32C"/>
    <property type="match status" value="1"/>
</dbReference>
<comment type="similarity">
    <text evidence="2 8">Belongs to the glycosyl hydrolase 32 family.</text>
</comment>
<dbReference type="InterPro" id="IPR013189">
    <property type="entry name" value="Glyco_hydro_32_C"/>
</dbReference>
<evidence type="ECO:0000256" key="8">
    <source>
        <dbReference type="RuleBase" id="RU362110"/>
    </source>
</evidence>
<evidence type="ECO:0000256" key="5">
    <source>
        <dbReference type="ARBA" id="ARBA00022801"/>
    </source>
</evidence>
<dbReference type="UniPathway" id="UPA00238"/>
<dbReference type="GO" id="GO:0005985">
    <property type="term" value="P:sucrose metabolic process"/>
    <property type="evidence" value="ECO:0007669"/>
    <property type="project" value="UniProtKB-UniPathway"/>
</dbReference>
<dbReference type="InterPro" id="IPR013148">
    <property type="entry name" value="Glyco_hydro_32_N"/>
</dbReference>
<evidence type="ECO:0000259" key="11">
    <source>
        <dbReference type="Pfam" id="PF08244"/>
    </source>
</evidence>
<evidence type="ECO:0000256" key="7">
    <source>
        <dbReference type="ARBA" id="ARBA00033367"/>
    </source>
</evidence>
<dbReference type="SUPFAM" id="SSF75005">
    <property type="entry name" value="Arabinanase/levansucrase/invertase"/>
    <property type="match status" value="1"/>
</dbReference>
<dbReference type="GO" id="GO:0005737">
    <property type="term" value="C:cytoplasm"/>
    <property type="evidence" value="ECO:0007669"/>
    <property type="project" value="UniProtKB-SubCell"/>
</dbReference>
<name>A0A4Y9JCT5_9STRE</name>
<gene>
    <name evidence="12" type="ORF">E4T82_07375</name>
</gene>
<feature type="domain" description="Glycosyl hydrolase family 32 C-terminal" evidence="11">
    <location>
        <begin position="372"/>
        <end position="444"/>
    </location>
</feature>
<dbReference type="InterPro" id="IPR001362">
    <property type="entry name" value="Glyco_hydro_32"/>
</dbReference>
<dbReference type="Proteomes" id="UP000297253">
    <property type="component" value="Unassembled WGS sequence"/>
</dbReference>
<dbReference type="OrthoDB" id="9759709at2"/>
<dbReference type="SMART" id="SM00640">
    <property type="entry name" value="Glyco_32"/>
    <property type="match status" value="1"/>
</dbReference>
<dbReference type="PANTHER" id="PTHR43101:SF1">
    <property type="entry name" value="BETA-FRUCTOSIDASE"/>
    <property type="match status" value="1"/>
</dbReference>
<proteinExistence type="inferred from homology"/>
<comment type="catalytic activity">
    <reaction evidence="8">
        <text>Hydrolysis of terminal non-reducing beta-D-fructofuranoside residues in beta-D-fructofuranosides.</text>
        <dbReference type="EC" id="3.2.1.26"/>
    </reaction>
</comment>
<evidence type="ECO:0000256" key="9">
    <source>
        <dbReference type="RuleBase" id="RU365015"/>
    </source>
</evidence>
<evidence type="ECO:0000313" key="12">
    <source>
        <dbReference type="EMBL" id="TFU97635.1"/>
    </source>
</evidence>
<comment type="function">
    <text evidence="9">Enables the bacterium to metabolize sucrose as a sole carbon source.</text>
</comment>
<dbReference type="Gene3D" id="2.60.120.560">
    <property type="entry name" value="Exo-inulinase, domain 1"/>
    <property type="match status" value="1"/>
</dbReference>
<evidence type="ECO:0000256" key="2">
    <source>
        <dbReference type="ARBA" id="ARBA00009902"/>
    </source>
</evidence>
<dbReference type="InterPro" id="IPR023296">
    <property type="entry name" value="Glyco_hydro_beta-prop_sf"/>
</dbReference>
<evidence type="ECO:0000259" key="10">
    <source>
        <dbReference type="Pfam" id="PF00251"/>
    </source>
</evidence>
<keyword evidence="9" id="KW-0963">Cytoplasm</keyword>
<dbReference type="RefSeq" id="WP_135182204.1">
    <property type="nucleotide sequence ID" value="NZ_JADGKZ010000009.1"/>
</dbReference>
<protein>
    <recommendedName>
        <fullName evidence="4 8">Sucrose-6-phosphate hydrolase</fullName>
        <ecNumber evidence="3 8">3.2.1.26</ecNumber>
    </recommendedName>
    <alternativeName>
        <fullName evidence="7 9">Invertase</fullName>
    </alternativeName>
</protein>
<reference evidence="12 13" key="1">
    <citation type="submission" date="2019-03" db="EMBL/GenBank/DDBJ databases">
        <title>Diversity of the mouse oral microbiome.</title>
        <authorList>
            <person name="Joseph S."/>
            <person name="Aduse-Opoku J."/>
            <person name="Curtis M."/>
            <person name="Wade W."/>
            <person name="Hashim A."/>
        </authorList>
    </citation>
    <scope>NUCLEOTIDE SEQUENCE [LARGE SCALE GENOMIC DNA]</scope>
    <source>
        <strain evidence="12 13">WM131</strain>
    </source>
</reference>
<dbReference type="InterPro" id="IPR051214">
    <property type="entry name" value="GH32_Enzymes"/>
</dbReference>
<evidence type="ECO:0000256" key="1">
    <source>
        <dbReference type="ARBA" id="ARBA00004914"/>
    </source>
</evidence>
<dbReference type="EC" id="3.2.1.26" evidence="3 8"/>
<sequence length="454" mass="51825">MGDVWSISKANEFIVQHQGEVNLHYKPELHFSAPIGWINDPNGFVYFRGEYHLFYQHYPYGTHWGPMHWGHAKSKDLLHWEHLPVALAPDQDYDKDGCFSGSAIVKDDKLWLMYTGHIVDPDGSVRQVQNMAYSTDGIHFEKLASNPVATGEILPEELVASDFRDPKLFEKDGTYYAVVAAKHRDEIGTIVLLESPDLMTWEFVSIFLKGEKHQGFMWECPDYFELDGISCLVLSPMRYQKDGLDYVNINSSVIMTGRVDWDQKIFQLDTVKEIDHGHDFYAPQTMENAAGERIMIAWMQTWGRTNITDQLDHKWTCAMTLPRKLQLKDGALVQELPESLSDQLSPLLQQGVVTVGTFQGDWTNGKVFRLGDEDDYIEFGYDVVAKEVYIDRSHLKQAIRGEESWSTERRAVQAEAPEVVVVLDTNSLELFVNGGQDSLTSTYFLSGERHLATQ</sequence>
<comment type="subcellular location">
    <subcellularLocation>
        <location evidence="9">Cytoplasm</location>
    </subcellularLocation>
</comment>
<dbReference type="Gene3D" id="2.115.10.20">
    <property type="entry name" value="Glycosyl hydrolase domain, family 43"/>
    <property type="match status" value="1"/>
</dbReference>
<accession>A0A4Y9JCT5</accession>
<feature type="domain" description="Glycosyl hydrolase family 32 N-terminal" evidence="10">
    <location>
        <begin position="30"/>
        <end position="335"/>
    </location>
</feature>
<comment type="caution">
    <text evidence="12">The sequence shown here is derived from an EMBL/GenBank/DDBJ whole genome shotgun (WGS) entry which is preliminary data.</text>
</comment>
<keyword evidence="6 8" id="KW-0326">Glycosidase</keyword>
<keyword evidence="9" id="KW-0119">Carbohydrate metabolism</keyword>
<evidence type="ECO:0000256" key="3">
    <source>
        <dbReference type="ARBA" id="ARBA00012758"/>
    </source>
</evidence>